<evidence type="ECO:0000256" key="4">
    <source>
        <dbReference type="RuleBase" id="RU004453"/>
    </source>
</evidence>
<comment type="similarity">
    <text evidence="4">Belongs to the glycosyl hydrolase 18 family.</text>
</comment>
<dbReference type="Gene3D" id="3.20.20.80">
    <property type="entry name" value="Glycosidases"/>
    <property type="match status" value="1"/>
</dbReference>
<dbReference type="InterPro" id="IPR001579">
    <property type="entry name" value="Glyco_hydro_18_chit_AS"/>
</dbReference>
<protein>
    <recommendedName>
        <fullName evidence="5">GH18 domain-containing protein</fullName>
    </recommendedName>
</protein>
<keyword evidence="7" id="KW-1185">Reference proteome</keyword>
<accession>A0ABQ9FQ38</accession>
<dbReference type="InterPro" id="IPR050314">
    <property type="entry name" value="Glycosyl_Hydrlase_18"/>
</dbReference>
<reference evidence="6 7" key="1">
    <citation type="submission" date="2022-12" db="EMBL/GenBank/DDBJ databases">
        <title>Chromosome-level genome of Tegillarca granosa.</title>
        <authorList>
            <person name="Kim J."/>
        </authorList>
    </citation>
    <scope>NUCLEOTIDE SEQUENCE [LARGE SCALE GENOMIC DNA]</scope>
    <source>
        <strain evidence="6">Teg-2019</strain>
        <tissue evidence="6">Adductor muscle</tissue>
    </source>
</reference>
<evidence type="ECO:0000259" key="5">
    <source>
        <dbReference type="PROSITE" id="PS51910"/>
    </source>
</evidence>
<gene>
    <name evidence="6" type="ORF">KUTeg_003133</name>
</gene>
<name>A0ABQ9FQ38_TEGGR</name>
<evidence type="ECO:0000313" key="7">
    <source>
        <dbReference type="Proteomes" id="UP001217089"/>
    </source>
</evidence>
<dbReference type="EMBL" id="JARBDR010000214">
    <property type="protein sequence ID" value="KAJ8318042.1"/>
    <property type="molecule type" value="Genomic_DNA"/>
</dbReference>
<dbReference type="InterPro" id="IPR017853">
    <property type="entry name" value="GH"/>
</dbReference>
<dbReference type="PROSITE" id="PS51910">
    <property type="entry name" value="GH18_2"/>
    <property type="match status" value="1"/>
</dbReference>
<dbReference type="Pfam" id="PF00704">
    <property type="entry name" value="Glyco_hydro_18"/>
    <property type="match status" value="1"/>
</dbReference>
<dbReference type="Proteomes" id="UP001217089">
    <property type="component" value="Unassembled WGS sequence"/>
</dbReference>
<evidence type="ECO:0000256" key="2">
    <source>
        <dbReference type="ARBA" id="ARBA00023295"/>
    </source>
</evidence>
<organism evidence="6 7">
    <name type="scientific">Tegillarca granosa</name>
    <name type="common">Malaysian cockle</name>
    <name type="synonym">Anadara granosa</name>
    <dbReference type="NCBI Taxonomy" id="220873"/>
    <lineage>
        <taxon>Eukaryota</taxon>
        <taxon>Metazoa</taxon>
        <taxon>Spiralia</taxon>
        <taxon>Lophotrochozoa</taxon>
        <taxon>Mollusca</taxon>
        <taxon>Bivalvia</taxon>
        <taxon>Autobranchia</taxon>
        <taxon>Pteriomorphia</taxon>
        <taxon>Arcoida</taxon>
        <taxon>Arcoidea</taxon>
        <taxon>Arcidae</taxon>
        <taxon>Tegillarca</taxon>
    </lineage>
</organism>
<dbReference type="InterPro" id="IPR001223">
    <property type="entry name" value="Glyco_hydro18_cat"/>
</dbReference>
<evidence type="ECO:0000256" key="3">
    <source>
        <dbReference type="RuleBase" id="RU000489"/>
    </source>
</evidence>
<dbReference type="SMART" id="SM00636">
    <property type="entry name" value="Glyco_18"/>
    <property type="match status" value="1"/>
</dbReference>
<dbReference type="PROSITE" id="PS01095">
    <property type="entry name" value="GH18_1"/>
    <property type="match status" value="1"/>
</dbReference>
<dbReference type="SUPFAM" id="SSF51445">
    <property type="entry name" value="(Trans)glycosidases"/>
    <property type="match status" value="1"/>
</dbReference>
<sequence length="189" mass="21356">MVASDSSRREFATTSIEFLRKNGFDGLDLDWEYPTMRGGAPDDKHKFTLLCQVLREEFEKEAQRTGKQRLLLSAAVAAGKTNIDAAYEIPEISKSVCLNNNLLFYKRRDAPKRLHTFCIIYKEYAANYWANNGAPKDKINIGMPLYGHTFTLKDTSHTGINDPIRAAGQAGQFTNQAGILAYYEVKCYK</sequence>
<dbReference type="InterPro" id="IPR011583">
    <property type="entry name" value="Chitinase_II/V-like_cat"/>
</dbReference>
<feature type="domain" description="GH18" evidence="5">
    <location>
        <begin position="1"/>
        <end position="189"/>
    </location>
</feature>
<comment type="caution">
    <text evidence="6">The sequence shown here is derived from an EMBL/GenBank/DDBJ whole genome shotgun (WGS) entry which is preliminary data.</text>
</comment>
<dbReference type="PANTHER" id="PTHR11177:SF317">
    <property type="entry name" value="CHITINASE 12-RELATED"/>
    <property type="match status" value="1"/>
</dbReference>
<keyword evidence="1 3" id="KW-0378">Hydrolase</keyword>
<keyword evidence="2 3" id="KW-0326">Glycosidase</keyword>
<proteinExistence type="inferred from homology"/>
<evidence type="ECO:0000256" key="1">
    <source>
        <dbReference type="ARBA" id="ARBA00022801"/>
    </source>
</evidence>
<dbReference type="PANTHER" id="PTHR11177">
    <property type="entry name" value="CHITINASE"/>
    <property type="match status" value="1"/>
</dbReference>
<evidence type="ECO:0000313" key="6">
    <source>
        <dbReference type="EMBL" id="KAJ8318042.1"/>
    </source>
</evidence>